<dbReference type="EMBL" id="PYGR01000008">
    <property type="protein sequence ID" value="PTO36537.1"/>
    <property type="molecule type" value="Genomic_DNA"/>
</dbReference>
<evidence type="ECO:0000313" key="2">
    <source>
        <dbReference type="Proteomes" id="UP000244022"/>
    </source>
</evidence>
<dbReference type="Proteomes" id="UP000244022">
    <property type="component" value="Unassembled WGS sequence"/>
</dbReference>
<dbReference type="AlphaFoldDB" id="A0A2T5DEU8"/>
<gene>
    <name evidence="1" type="ORF">C6N14_03150</name>
</gene>
<feature type="non-terminal residue" evidence="1">
    <location>
        <position position="171"/>
    </location>
</feature>
<reference evidence="1 2" key="1">
    <citation type="submission" date="2018-03" db="EMBL/GenBank/DDBJ databases">
        <title>Draft genome sequences of four Enterococcus mundtii strains isolated from beef slaughterhouses in Kenya.</title>
        <authorList>
            <person name="Wambui J."/>
            <person name="Stevens M."/>
            <person name="Njage P."/>
            <person name="Stephan R."/>
            <person name="Tasara T."/>
        </authorList>
    </citation>
    <scope>NUCLEOTIDE SEQUENCE [LARGE SCALE GENOMIC DNA]</scope>
    <source>
        <strain evidence="1 2">H18-EM</strain>
    </source>
</reference>
<organism evidence="1 2">
    <name type="scientific">Enterococcus mundtii</name>
    <dbReference type="NCBI Taxonomy" id="53346"/>
    <lineage>
        <taxon>Bacteria</taxon>
        <taxon>Bacillati</taxon>
        <taxon>Bacillota</taxon>
        <taxon>Bacilli</taxon>
        <taxon>Lactobacillales</taxon>
        <taxon>Enterococcaceae</taxon>
        <taxon>Enterococcus</taxon>
    </lineage>
</organism>
<sequence length="171" mass="20056">MSSFLEGEIKAIYENYGIVTTNVSGKKIELYFFILPEMFTNDKFILTKKVKFKKRKITVRKSDVLIAYNLKSFDNEEIFEKNSEMEEINVISANSYYEYLFKSIADQSKIDSLDLKKLISSDKVAQEFFLKWILYIESTIKGILIKLTKRISTDKLYNKLENYSNTKSIVD</sequence>
<comment type="caution">
    <text evidence="1">The sequence shown here is derived from an EMBL/GenBank/DDBJ whole genome shotgun (WGS) entry which is preliminary data.</text>
</comment>
<accession>A0A2T5DEU8</accession>
<name>A0A2T5DEU8_ENTMU</name>
<evidence type="ECO:0000313" key="1">
    <source>
        <dbReference type="EMBL" id="PTO36537.1"/>
    </source>
</evidence>
<dbReference type="RefSeq" id="WP_146156547.1">
    <property type="nucleotide sequence ID" value="NZ_PYGR01000008.1"/>
</dbReference>
<protein>
    <submittedName>
        <fullName evidence="1">Uncharacterized protein</fullName>
    </submittedName>
</protein>
<proteinExistence type="predicted"/>